<protein>
    <submittedName>
        <fullName evidence="1">Uncharacterized protein</fullName>
    </submittedName>
</protein>
<dbReference type="Proteomes" id="UP001243330">
    <property type="component" value="Unassembled WGS sequence"/>
</dbReference>
<accession>A0AAD9EA27</accession>
<gene>
    <name evidence="1" type="ORF">CCHR01_16875</name>
</gene>
<comment type="caution">
    <text evidence="1">The sequence shown here is derived from an EMBL/GenBank/DDBJ whole genome shotgun (WGS) entry which is preliminary data.</text>
</comment>
<proteinExistence type="predicted"/>
<keyword evidence="2" id="KW-1185">Reference proteome</keyword>
<dbReference type="EMBL" id="JAQOWY010000556">
    <property type="protein sequence ID" value="KAK1840498.1"/>
    <property type="molecule type" value="Genomic_DNA"/>
</dbReference>
<sequence>MPREREGLRNARRRRMKRIARSSNFAGEFEHGGRRFFVSDVRRNDKEWADLQAQTVGRIRDENMPRLTGNSMESACAAMSHCGLAPIMTPKHNQRSTYADVAASSQNYDVGTNSVVGEGRLLSV</sequence>
<evidence type="ECO:0000313" key="2">
    <source>
        <dbReference type="Proteomes" id="UP001243330"/>
    </source>
</evidence>
<dbReference type="AlphaFoldDB" id="A0AAD9EA27"/>
<organism evidence="1 2">
    <name type="scientific">Colletotrichum chrysophilum</name>
    <dbReference type="NCBI Taxonomy" id="1836956"/>
    <lineage>
        <taxon>Eukaryota</taxon>
        <taxon>Fungi</taxon>
        <taxon>Dikarya</taxon>
        <taxon>Ascomycota</taxon>
        <taxon>Pezizomycotina</taxon>
        <taxon>Sordariomycetes</taxon>
        <taxon>Hypocreomycetidae</taxon>
        <taxon>Glomerellales</taxon>
        <taxon>Glomerellaceae</taxon>
        <taxon>Colletotrichum</taxon>
        <taxon>Colletotrichum gloeosporioides species complex</taxon>
    </lineage>
</organism>
<reference evidence="1" key="1">
    <citation type="submission" date="2023-01" db="EMBL/GenBank/DDBJ databases">
        <title>Colletotrichum chrysophilum M932 genome sequence.</title>
        <authorList>
            <person name="Baroncelli R."/>
        </authorList>
    </citation>
    <scope>NUCLEOTIDE SEQUENCE</scope>
    <source>
        <strain evidence="1">M932</strain>
    </source>
</reference>
<evidence type="ECO:0000313" key="1">
    <source>
        <dbReference type="EMBL" id="KAK1840498.1"/>
    </source>
</evidence>
<name>A0AAD9EA27_9PEZI</name>